<reference evidence="3" key="1">
    <citation type="journal article" date="2015" name="Genome Announc.">
        <title>Genome sequence of the AIDS-associated pathogen Penicillium marneffei (ATCC18224) and its near taxonomic relative Talaromyces stipitatus (ATCC10500).</title>
        <authorList>
            <person name="Nierman W.C."/>
            <person name="Fedorova-Abrams N.D."/>
            <person name="Andrianopoulos A."/>
        </authorList>
    </citation>
    <scope>NUCLEOTIDE SEQUENCE [LARGE SCALE GENOMIC DNA]</scope>
    <source>
        <strain evidence="3">ATCC 10500 / CBS 375.48 / QM 6759 / NRRL 1006</strain>
    </source>
</reference>
<dbReference type="AlphaFoldDB" id="B8MPQ3"/>
<feature type="compositionally biased region" description="Basic and acidic residues" evidence="1">
    <location>
        <begin position="21"/>
        <end position="106"/>
    </location>
</feature>
<dbReference type="EMBL" id="EQ962658">
    <property type="protein sequence ID" value="EED14492.1"/>
    <property type="molecule type" value="Genomic_DNA"/>
</dbReference>
<accession>B8MPQ3</accession>
<protein>
    <submittedName>
        <fullName evidence="2">Uncharacterized protein</fullName>
    </submittedName>
</protein>
<gene>
    <name evidence="2" type="ORF">TSTA_107000</name>
</gene>
<sequence>MALKREKKRRIRKKPLSLDLPNEKEASPRTIATKEDQAAQENARKDDKRLQKQLLKEGREQEKQKRDQIRQQIREERAQQAAEKQRQKLEQKAVKEADLQLKKCPDYSEAPYEPNEPKFKEIESQTE</sequence>
<organism evidence="2 3">
    <name type="scientific">Talaromyces stipitatus (strain ATCC 10500 / CBS 375.48 / QM 6759 / NRRL 1006)</name>
    <name type="common">Penicillium stipitatum</name>
    <dbReference type="NCBI Taxonomy" id="441959"/>
    <lineage>
        <taxon>Eukaryota</taxon>
        <taxon>Fungi</taxon>
        <taxon>Dikarya</taxon>
        <taxon>Ascomycota</taxon>
        <taxon>Pezizomycotina</taxon>
        <taxon>Eurotiomycetes</taxon>
        <taxon>Eurotiomycetidae</taxon>
        <taxon>Eurotiales</taxon>
        <taxon>Trichocomaceae</taxon>
        <taxon>Talaromyces</taxon>
        <taxon>Talaromyces sect. Talaromyces</taxon>
    </lineage>
</organism>
<dbReference type="GeneID" id="8103600"/>
<feature type="compositionally biased region" description="Basic residues" evidence="1">
    <location>
        <begin position="1"/>
        <end position="15"/>
    </location>
</feature>
<dbReference type="InParanoid" id="B8MPQ3"/>
<evidence type="ECO:0000313" key="3">
    <source>
        <dbReference type="Proteomes" id="UP000001745"/>
    </source>
</evidence>
<evidence type="ECO:0000313" key="2">
    <source>
        <dbReference type="EMBL" id="EED14492.1"/>
    </source>
</evidence>
<keyword evidence="3" id="KW-1185">Reference proteome</keyword>
<feature type="region of interest" description="Disordered" evidence="1">
    <location>
        <begin position="1"/>
        <end position="127"/>
    </location>
</feature>
<proteinExistence type="predicted"/>
<dbReference type="RefSeq" id="XP_002486730.1">
    <property type="nucleotide sequence ID" value="XM_002486685.1"/>
</dbReference>
<name>B8MPQ3_TALSN</name>
<dbReference type="HOGENOM" id="CLU_1971958_0_0_1"/>
<dbReference type="Proteomes" id="UP000001745">
    <property type="component" value="Unassembled WGS sequence"/>
</dbReference>
<dbReference type="VEuPathDB" id="FungiDB:TSTA_107000"/>
<feature type="compositionally biased region" description="Basic and acidic residues" evidence="1">
    <location>
        <begin position="115"/>
        <end position="127"/>
    </location>
</feature>
<evidence type="ECO:0000256" key="1">
    <source>
        <dbReference type="SAM" id="MobiDB-lite"/>
    </source>
</evidence>